<evidence type="ECO:0000313" key="3">
    <source>
        <dbReference type="Proteomes" id="UP000837857"/>
    </source>
</evidence>
<feature type="compositionally biased region" description="Low complexity" evidence="1">
    <location>
        <begin position="107"/>
        <end position="117"/>
    </location>
</feature>
<reference evidence="2" key="1">
    <citation type="submission" date="2022-03" db="EMBL/GenBank/DDBJ databases">
        <authorList>
            <person name="Martin H S."/>
        </authorList>
    </citation>
    <scope>NUCLEOTIDE SEQUENCE</scope>
</reference>
<evidence type="ECO:0000313" key="2">
    <source>
        <dbReference type="EMBL" id="CAH2067724.1"/>
    </source>
</evidence>
<name>A0ABN8IYM1_9NEOP</name>
<sequence length="140" mass="14924">MLAEELKFRGGCHRWCNRGERGGGVGRGGRGGRLLSTSSGHSLFVTHSLGSVSVQSRAVSSEQSLSQCWCAVVRARPCPSPVARHPSRVCSNPPLVWTEAAPDRTLSPQVSASNSASSPPPPPPPSLSHKRRDRFLGGWC</sequence>
<gene>
    <name evidence="2" type="ORF">IPOD504_LOCUS14007</name>
</gene>
<feature type="region of interest" description="Disordered" evidence="1">
    <location>
        <begin position="101"/>
        <end position="140"/>
    </location>
</feature>
<protein>
    <submittedName>
        <fullName evidence="2">Uncharacterized protein</fullName>
    </submittedName>
</protein>
<organism evidence="2 3">
    <name type="scientific">Iphiclides podalirius</name>
    <name type="common">scarce swallowtail</name>
    <dbReference type="NCBI Taxonomy" id="110791"/>
    <lineage>
        <taxon>Eukaryota</taxon>
        <taxon>Metazoa</taxon>
        <taxon>Ecdysozoa</taxon>
        <taxon>Arthropoda</taxon>
        <taxon>Hexapoda</taxon>
        <taxon>Insecta</taxon>
        <taxon>Pterygota</taxon>
        <taxon>Neoptera</taxon>
        <taxon>Endopterygota</taxon>
        <taxon>Lepidoptera</taxon>
        <taxon>Glossata</taxon>
        <taxon>Ditrysia</taxon>
        <taxon>Papilionoidea</taxon>
        <taxon>Papilionidae</taxon>
        <taxon>Papilioninae</taxon>
        <taxon>Iphiclides</taxon>
    </lineage>
</organism>
<keyword evidence="3" id="KW-1185">Reference proteome</keyword>
<dbReference type="Proteomes" id="UP000837857">
    <property type="component" value="Chromosome 4"/>
</dbReference>
<feature type="non-terminal residue" evidence="2">
    <location>
        <position position="140"/>
    </location>
</feature>
<accession>A0ABN8IYM1</accession>
<dbReference type="EMBL" id="OW152816">
    <property type="protein sequence ID" value="CAH2067724.1"/>
    <property type="molecule type" value="Genomic_DNA"/>
</dbReference>
<proteinExistence type="predicted"/>
<evidence type="ECO:0000256" key="1">
    <source>
        <dbReference type="SAM" id="MobiDB-lite"/>
    </source>
</evidence>